<comment type="caution">
    <text evidence="1">The sequence shown here is derived from an EMBL/GenBank/DDBJ whole genome shotgun (WGS) entry which is preliminary data.</text>
</comment>
<reference evidence="1" key="1">
    <citation type="submission" date="2020-08" db="EMBL/GenBank/DDBJ databases">
        <title>Multicomponent nature underlies the extraordinary mechanical properties of spider dragline silk.</title>
        <authorList>
            <person name="Kono N."/>
            <person name="Nakamura H."/>
            <person name="Mori M."/>
            <person name="Yoshida Y."/>
            <person name="Ohtoshi R."/>
            <person name="Malay A.D."/>
            <person name="Moran D.A.P."/>
            <person name="Tomita M."/>
            <person name="Numata K."/>
            <person name="Arakawa K."/>
        </authorList>
    </citation>
    <scope>NUCLEOTIDE SEQUENCE</scope>
</reference>
<protein>
    <submittedName>
        <fullName evidence="1">Uncharacterized protein</fullName>
    </submittedName>
</protein>
<organism evidence="1 2">
    <name type="scientific">Nephila pilipes</name>
    <name type="common">Giant wood spider</name>
    <name type="synonym">Nephila maculata</name>
    <dbReference type="NCBI Taxonomy" id="299642"/>
    <lineage>
        <taxon>Eukaryota</taxon>
        <taxon>Metazoa</taxon>
        <taxon>Ecdysozoa</taxon>
        <taxon>Arthropoda</taxon>
        <taxon>Chelicerata</taxon>
        <taxon>Arachnida</taxon>
        <taxon>Araneae</taxon>
        <taxon>Araneomorphae</taxon>
        <taxon>Entelegynae</taxon>
        <taxon>Araneoidea</taxon>
        <taxon>Nephilidae</taxon>
        <taxon>Nephila</taxon>
    </lineage>
</organism>
<name>A0A8X6I6L5_NEPPI</name>
<proteinExistence type="predicted"/>
<sequence length="162" mass="18452">MSTDVELPQFKVLGHRQDHKEDIYPERGHVRSVQFLLDLLHEGVRFFARICNSWLLGKEDKHAEGEKSADGSRTETVMCGYCHGCGGDLKVTPSVYCSSAEMPKSPWSNRTYEDSRNVKINNCRSFSITNRTNLILGNGMLIRGAIVLTTTNFRQFERTCYK</sequence>
<evidence type="ECO:0000313" key="1">
    <source>
        <dbReference type="EMBL" id="GFS33283.1"/>
    </source>
</evidence>
<dbReference type="EMBL" id="BMAW01042252">
    <property type="protein sequence ID" value="GFS33283.1"/>
    <property type="molecule type" value="Genomic_DNA"/>
</dbReference>
<accession>A0A8X6I6L5</accession>
<keyword evidence="2" id="KW-1185">Reference proteome</keyword>
<gene>
    <name evidence="1" type="ORF">NPIL_157541</name>
</gene>
<evidence type="ECO:0000313" key="2">
    <source>
        <dbReference type="Proteomes" id="UP000887013"/>
    </source>
</evidence>
<dbReference type="Proteomes" id="UP000887013">
    <property type="component" value="Unassembled WGS sequence"/>
</dbReference>
<dbReference type="AlphaFoldDB" id="A0A8X6I6L5"/>